<dbReference type="Proteomes" id="UP000693970">
    <property type="component" value="Unassembled WGS sequence"/>
</dbReference>
<dbReference type="InterPro" id="IPR034154">
    <property type="entry name" value="TOPRIM_DnaG/twinkle"/>
</dbReference>
<dbReference type="EMBL" id="JAGRRH010000020">
    <property type="protein sequence ID" value="KAG7348457.1"/>
    <property type="molecule type" value="Genomic_DNA"/>
</dbReference>
<reference evidence="4" key="2">
    <citation type="submission" date="2021-04" db="EMBL/GenBank/DDBJ databases">
        <authorList>
            <person name="Podell S."/>
        </authorList>
    </citation>
    <scope>NUCLEOTIDE SEQUENCE</scope>
    <source>
        <strain evidence="4">Hildebrandi</strain>
    </source>
</reference>
<dbReference type="AlphaFoldDB" id="A0A9K3KS07"/>
<evidence type="ECO:0000256" key="1">
    <source>
        <dbReference type="SAM" id="MobiDB-lite"/>
    </source>
</evidence>
<dbReference type="InterPro" id="IPR007694">
    <property type="entry name" value="DNA_helicase_DnaB-like_C"/>
</dbReference>
<gene>
    <name evidence="4" type="ORF">IV203_017162</name>
</gene>
<keyword evidence="4" id="KW-0347">Helicase</keyword>
<proteinExistence type="predicted"/>
<dbReference type="GO" id="GO:0006260">
    <property type="term" value="P:DNA replication"/>
    <property type="evidence" value="ECO:0007669"/>
    <property type="project" value="InterPro"/>
</dbReference>
<keyword evidence="4" id="KW-0378">Hydrolase</keyword>
<dbReference type="InterPro" id="IPR027032">
    <property type="entry name" value="Twinkle-like"/>
</dbReference>
<evidence type="ECO:0000313" key="4">
    <source>
        <dbReference type="EMBL" id="KAG7348457.1"/>
    </source>
</evidence>
<dbReference type="CDD" id="cd01029">
    <property type="entry name" value="TOPRIM_primases"/>
    <property type="match status" value="1"/>
</dbReference>
<accession>A0A9K3KS07</accession>
<keyword evidence="4" id="KW-0547">Nucleotide-binding</keyword>
<dbReference type="PROSITE" id="PS50880">
    <property type="entry name" value="TOPRIM"/>
    <property type="match status" value="1"/>
</dbReference>
<comment type="caution">
    <text evidence="4">The sequence shown here is derived from an EMBL/GenBank/DDBJ whole genome shotgun (WGS) entry which is preliminary data.</text>
</comment>
<evidence type="ECO:0000259" key="2">
    <source>
        <dbReference type="PROSITE" id="PS50880"/>
    </source>
</evidence>
<feature type="region of interest" description="Disordered" evidence="1">
    <location>
        <begin position="1"/>
        <end position="24"/>
    </location>
</feature>
<keyword evidence="4" id="KW-0067">ATP-binding</keyword>
<organism evidence="4 5">
    <name type="scientific">Nitzschia inconspicua</name>
    <dbReference type="NCBI Taxonomy" id="303405"/>
    <lineage>
        <taxon>Eukaryota</taxon>
        <taxon>Sar</taxon>
        <taxon>Stramenopiles</taxon>
        <taxon>Ochrophyta</taxon>
        <taxon>Bacillariophyta</taxon>
        <taxon>Bacillariophyceae</taxon>
        <taxon>Bacillariophycidae</taxon>
        <taxon>Bacillariales</taxon>
        <taxon>Bacillariaceae</taxon>
        <taxon>Nitzschia</taxon>
    </lineage>
</organism>
<reference evidence="4" key="1">
    <citation type="journal article" date="2021" name="Sci. Rep.">
        <title>Diploid genomic architecture of Nitzschia inconspicua, an elite biomass production diatom.</title>
        <authorList>
            <person name="Oliver A."/>
            <person name="Podell S."/>
            <person name="Pinowska A."/>
            <person name="Traller J.C."/>
            <person name="Smith S.R."/>
            <person name="McClure R."/>
            <person name="Beliaev A."/>
            <person name="Bohutskyi P."/>
            <person name="Hill E.A."/>
            <person name="Rabines A."/>
            <person name="Zheng H."/>
            <person name="Allen L.Z."/>
            <person name="Kuo A."/>
            <person name="Grigoriev I.V."/>
            <person name="Allen A.E."/>
            <person name="Hazlebeck D."/>
            <person name="Allen E.E."/>
        </authorList>
    </citation>
    <scope>NUCLEOTIDE SEQUENCE</scope>
    <source>
        <strain evidence="4">Hildebrandi</strain>
    </source>
</reference>
<dbReference type="PANTHER" id="PTHR12873">
    <property type="entry name" value="T7-LIKE MITOCHONDRIAL DNA HELICASE"/>
    <property type="match status" value="1"/>
</dbReference>
<dbReference type="Pfam" id="PF13481">
    <property type="entry name" value="AAA_25"/>
    <property type="match status" value="1"/>
</dbReference>
<evidence type="ECO:0000313" key="5">
    <source>
        <dbReference type="Proteomes" id="UP000693970"/>
    </source>
</evidence>
<protein>
    <submittedName>
        <fullName evidence="4">DnaB domain protein helicase</fullName>
    </submittedName>
</protein>
<evidence type="ECO:0000259" key="3">
    <source>
        <dbReference type="PROSITE" id="PS51199"/>
    </source>
</evidence>
<dbReference type="InterPro" id="IPR006171">
    <property type="entry name" value="TOPRIM_dom"/>
</dbReference>
<dbReference type="OrthoDB" id="275278at2759"/>
<dbReference type="PROSITE" id="PS51199">
    <property type="entry name" value="SF4_HELICASE"/>
    <property type="match status" value="1"/>
</dbReference>
<feature type="region of interest" description="Disordered" evidence="1">
    <location>
        <begin position="374"/>
        <end position="401"/>
    </location>
</feature>
<feature type="region of interest" description="Disordered" evidence="1">
    <location>
        <begin position="825"/>
        <end position="872"/>
    </location>
</feature>
<dbReference type="CDD" id="cd01122">
    <property type="entry name" value="Twinkle_C"/>
    <property type="match status" value="1"/>
</dbReference>
<feature type="compositionally biased region" description="Basic and acidic residues" evidence="1">
    <location>
        <begin position="377"/>
        <end position="400"/>
    </location>
</feature>
<feature type="domain" description="Toprim" evidence="2">
    <location>
        <begin position="443"/>
        <end position="522"/>
    </location>
</feature>
<dbReference type="Pfam" id="PF13155">
    <property type="entry name" value="Toprim_2"/>
    <property type="match status" value="1"/>
</dbReference>
<dbReference type="PANTHER" id="PTHR12873:SF0">
    <property type="entry name" value="TWINKLE MTDNA HELICASE"/>
    <property type="match status" value="1"/>
</dbReference>
<dbReference type="GO" id="GO:0003697">
    <property type="term" value="F:single-stranded DNA binding"/>
    <property type="evidence" value="ECO:0007669"/>
    <property type="project" value="InterPro"/>
</dbReference>
<feature type="domain" description="SF4 helicase" evidence="3">
    <location>
        <begin position="568"/>
        <end position="822"/>
    </location>
</feature>
<name>A0A9K3KS07_9STRA</name>
<dbReference type="GO" id="GO:0005524">
    <property type="term" value="F:ATP binding"/>
    <property type="evidence" value="ECO:0007669"/>
    <property type="project" value="InterPro"/>
</dbReference>
<keyword evidence="5" id="KW-1185">Reference proteome</keyword>
<feature type="compositionally biased region" description="Pro residues" evidence="1">
    <location>
        <begin position="832"/>
        <end position="849"/>
    </location>
</feature>
<dbReference type="GO" id="GO:0043139">
    <property type="term" value="F:5'-3' DNA helicase activity"/>
    <property type="evidence" value="ECO:0007669"/>
    <property type="project" value="InterPro"/>
</dbReference>
<sequence length="872" mass="96572">MIRSLTSKAPLSSKGSSTVWHHQRQIPSPCSSTVRTLRRPLAASATYCTSIVQTDTFRSKSSHHSPYFFPRQLAPFFHISNNNRTTTDRSCRCLSSSVFVSRHNQSLNVTADTILEYCQNHGIQTADARRTSTHVILRECPFCSKPTGDKPDNLYKMYISIGGGAFFCHRCGTGGSWYDWKARLGGYCIDRGMTPPQQNNGNNYLGGYGAKRYNASMPPQRHNDSSSSGGFPSGGAGGAGAAAVGGGGTYYGMGGNGFSNGQQNHNRSSSNNYGQNGEIPCLPLPQARLTGLYSSQLLDPHHQDNNPVLEYLLNIRGLDRKTLRKYGVGRAVYKFPSDNGGYQDADCVTFPWIMRASDVQAQEKLRGATFVTPNEAGSEKKNTETITKESTDGELTRNEKPTGSFVTRRIKARAVQHKAWQRLDPPGGGWGLFGLHTVPDDSTEIVLTEGEYDAMAVSQATGMPAVSLPNGCRSLPLEVLPLLERFEKIYLWMDNDGPGQEGAEKFAKKLGLNRSYIVHCSEAKDANEALLKGINMQELLGNAALVPHDRILTFKDLRSEVLHELLQPQLYTGVPVTSLPKFTQVIKGFRRGELTVLTGPTGSGKTTFLGQVSLDLAEQGINMLWGSFEIKNTRLLHKLLKQFSREGLPASTDPKASAYLDALADRFESLPFYFMKFHGGSDVDEVLDAMEYAVYVNDVEHIVLDNMQFMISRKMHKSSFDKFEVQDIAIEKFRRFATEHNVHITLVVHPRKEDETSKLSISSFYGSAKATQEADTVIILQNDNARRKYIDVRKNRFDGTLGTSPLYFHSKSGRYVEDENDQAILKNKTTPTSPPTNKTPPANSPPPETDPYDDLQGHWAFPPLDASFRKAP</sequence>